<proteinExistence type="predicted"/>
<dbReference type="InterPro" id="IPR008969">
    <property type="entry name" value="CarboxyPept-like_regulatory"/>
</dbReference>
<reference evidence="2 3" key="1">
    <citation type="submission" date="2016-10" db="EMBL/GenBank/DDBJ databases">
        <authorList>
            <person name="de Groot N.N."/>
        </authorList>
    </citation>
    <scope>NUCLEOTIDE SEQUENCE [LARGE SCALE GENOMIC DNA]</scope>
    <source>
        <strain evidence="2 3">DSM 22900</strain>
    </source>
</reference>
<dbReference type="Proteomes" id="UP000199577">
    <property type="component" value="Unassembled WGS sequence"/>
</dbReference>
<dbReference type="Gene3D" id="2.60.40.1120">
    <property type="entry name" value="Carboxypeptidase-like, regulatory domain"/>
    <property type="match status" value="1"/>
</dbReference>
<organism evidence="2 3">
    <name type="scientific">Parapedobacter composti</name>
    <dbReference type="NCBI Taxonomy" id="623281"/>
    <lineage>
        <taxon>Bacteria</taxon>
        <taxon>Pseudomonadati</taxon>
        <taxon>Bacteroidota</taxon>
        <taxon>Sphingobacteriia</taxon>
        <taxon>Sphingobacteriales</taxon>
        <taxon>Sphingobacteriaceae</taxon>
        <taxon>Parapedobacter</taxon>
    </lineage>
</organism>
<gene>
    <name evidence="2" type="ORF">SAMN05421747_10548</name>
</gene>
<sequence>MNGFLSYVVLLAAGLAGWGIPVIAQQRIAGKVVNAETGEPIAGASVFVNNTTYGTSSTNSGDFELRGIPVGTYEVVVSSVGYHTFVSPIRVTESRSAFLAVKLEPRSLMLDEVTIMPFEAAGWILPSHSAYASDGSARLSAPHKRSTEAGPPDIPVVAV</sequence>
<feature type="region of interest" description="Disordered" evidence="1">
    <location>
        <begin position="139"/>
        <end position="159"/>
    </location>
</feature>
<evidence type="ECO:0000313" key="3">
    <source>
        <dbReference type="Proteomes" id="UP000199577"/>
    </source>
</evidence>
<dbReference type="Pfam" id="PF13715">
    <property type="entry name" value="CarbopepD_reg_2"/>
    <property type="match status" value="1"/>
</dbReference>
<dbReference type="AlphaFoldDB" id="A0A1I1GS89"/>
<dbReference type="STRING" id="623281.SAMN05421747_10548"/>
<evidence type="ECO:0000256" key="1">
    <source>
        <dbReference type="SAM" id="MobiDB-lite"/>
    </source>
</evidence>
<dbReference type="EMBL" id="FOLL01000005">
    <property type="protein sequence ID" value="SFC14162.1"/>
    <property type="molecule type" value="Genomic_DNA"/>
</dbReference>
<protein>
    <submittedName>
        <fullName evidence="2">CarboxypepD_reg-like domain-containing protein</fullName>
    </submittedName>
</protein>
<evidence type="ECO:0000313" key="2">
    <source>
        <dbReference type="EMBL" id="SFC14162.1"/>
    </source>
</evidence>
<dbReference type="OrthoDB" id="1223654at2"/>
<accession>A0A1I1GS89</accession>
<name>A0A1I1GS89_9SPHI</name>
<keyword evidence="3" id="KW-1185">Reference proteome</keyword>
<dbReference type="SUPFAM" id="SSF49464">
    <property type="entry name" value="Carboxypeptidase regulatory domain-like"/>
    <property type="match status" value="1"/>
</dbReference>
<dbReference type="RefSeq" id="WP_090972808.1">
    <property type="nucleotide sequence ID" value="NZ_FOLL01000005.1"/>
</dbReference>